<evidence type="ECO:0000313" key="3">
    <source>
        <dbReference type="Proteomes" id="UP000799444"/>
    </source>
</evidence>
<reference evidence="2" key="1">
    <citation type="journal article" date="2020" name="Stud. Mycol.">
        <title>101 Dothideomycetes genomes: a test case for predicting lifestyles and emergence of pathogens.</title>
        <authorList>
            <person name="Haridas S."/>
            <person name="Albert R."/>
            <person name="Binder M."/>
            <person name="Bloem J."/>
            <person name="Labutti K."/>
            <person name="Salamov A."/>
            <person name="Andreopoulos B."/>
            <person name="Baker S."/>
            <person name="Barry K."/>
            <person name="Bills G."/>
            <person name="Bluhm B."/>
            <person name="Cannon C."/>
            <person name="Castanera R."/>
            <person name="Culley D."/>
            <person name="Daum C."/>
            <person name="Ezra D."/>
            <person name="Gonzalez J."/>
            <person name="Henrissat B."/>
            <person name="Kuo A."/>
            <person name="Liang C."/>
            <person name="Lipzen A."/>
            <person name="Lutzoni F."/>
            <person name="Magnuson J."/>
            <person name="Mondo S."/>
            <person name="Nolan M."/>
            <person name="Ohm R."/>
            <person name="Pangilinan J."/>
            <person name="Park H.-J."/>
            <person name="Ramirez L."/>
            <person name="Alfaro M."/>
            <person name="Sun H."/>
            <person name="Tritt A."/>
            <person name="Yoshinaga Y."/>
            <person name="Zwiers L.-H."/>
            <person name="Turgeon B."/>
            <person name="Goodwin S."/>
            <person name="Spatafora J."/>
            <person name="Crous P."/>
            <person name="Grigoriev I."/>
        </authorList>
    </citation>
    <scope>NUCLEOTIDE SEQUENCE</scope>
    <source>
        <strain evidence="2">CBS 125425</strain>
    </source>
</reference>
<sequence length="192" mass="20366">MADDLSLPPRSYRVPSGTGIDMTTPTAYEQYLQSRAQAQSGGRDSLPAETISEYARMGLTLLPPPPPALNPLASEFVPGPPAPPSLSAKILALLSPPPSLRAAPPGKTMIELAHPCSILGADMVWSAGSSRKVLRPDSGMAVKGRELGLPAEYHAWLTGGMLDGASYANKNFLCVLFIELERATREVQEKSG</sequence>
<evidence type="ECO:0000256" key="1">
    <source>
        <dbReference type="SAM" id="MobiDB-lite"/>
    </source>
</evidence>
<dbReference type="AlphaFoldDB" id="A0A9P4UV14"/>
<proteinExistence type="predicted"/>
<comment type="caution">
    <text evidence="2">The sequence shown here is derived from an EMBL/GenBank/DDBJ whole genome shotgun (WGS) entry which is preliminary data.</text>
</comment>
<gene>
    <name evidence="2" type="ORF">EJ04DRAFT_129050</name>
</gene>
<name>A0A9P4UV14_9PLEO</name>
<dbReference type="Proteomes" id="UP000799444">
    <property type="component" value="Unassembled WGS sequence"/>
</dbReference>
<protein>
    <submittedName>
        <fullName evidence="2">Uncharacterized protein</fullName>
    </submittedName>
</protein>
<organism evidence="2 3">
    <name type="scientific">Polyplosphaeria fusca</name>
    <dbReference type="NCBI Taxonomy" id="682080"/>
    <lineage>
        <taxon>Eukaryota</taxon>
        <taxon>Fungi</taxon>
        <taxon>Dikarya</taxon>
        <taxon>Ascomycota</taxon>
        <taxon>Pezizomycotina</taxon>
        <taxon>Dothideomycetes</taxon>
        <taxon>Pleosporomycetidae</taxon>
        <taxon>Pleosporales</taxon>
        <taxon>Tetraplosphaeriaceae</taxon>
        <taxon>Polyplosphaeria</taxon>
    </lineage>
</organism>
<feature type="region of interest" description="Disordered" evidence="1">
    <location>
        <begin position="1"/>
        <end position="20"/>
    </location>
</feature>
<keyword evidence="3" id="KW-1185">Reference proteome</keyword>
<evidence type="ECO:0000313" key="2">
    <source>
        <dbReference type="EMBL" id="KAF2727754.1"/>
    </source>
</evidence>
<accession>A0A9P4UV14</accession>
<dbReference type="EMBL" id="ML996314">
    <property type="protein sequence ID" value="KAF2727754.1"/>
    <property type="molecule type" value="Genomic_DNA"/>
</dbReference>